<evidence type="ECO:0000256" key="5">
    <source>
        <dbReference type="SAM" id="MobiDB-lite"/>
    </source>
</evidence>
<keyword evidence="2" id="KW-0238">DNA-binding</keyword>
<evidence type="ECO:0000256" key="1">
    <source>
        <dbReference type="ARBA" id="ARBA00023015"/>
    </source>
</evidence>
<dbReference type="SMART" id="SM00717">
    <property type="entry name" value="SANT"/>
    <property type="match status" value="1"/>
</dbReference>
<sequence length="365" mass="38572">MEEPPEDAPQQASSSGEKTGRWTDEEHTRFLHGLELFGKKWTKVADVVGSRTTVQVRSHAQKYFQKLEKDRAAPSGGGGSAAGRSARPGGFGAAGRSGFDFDDDGGSGRPGHRGPAGPAALPAPGRRGERPRGRRGRGPGPLQVPEPPVAARRRVAFGSSTKVNEMARRIFDDDPSRPPPEGARSRPAPPPAIRWEDDGGRARRARDEPRGSDAPPGDARRKPNPGPKGAASKPLAFGGDARAGGGDRWSWTGGGAIAGPSAEALRMARSTSAQWGHLPLSTTKRRREGEEGEGPPHEALGADRGDGALPRFSSFDALYSASLLVDKIEPKRPRTASQGSEKDGTFEAGVFYDDPGLSFDDAPAF</sequence>
<evidence type="ECO:0000256" key="3">
    <source>
        <dbReference type="ARBA" id="ARBA00023163"/>
    </source>
</evidence>
<evidence type="ECO:0000259" key="6">
    <source>
        <dbReference type="PROSITE" id="PS50090"/>
    </source>
</evidence>
<feature type="domain" description="Myb-like" evidence="6">
    <location>
        <begin position="14"/>
        <end position="64"/>
    </location>
</feature>
<gene>
    <name evidence="9" type="ORF">SO694_00001920</name>
</gene>
<dbReference type="InterPro" id="IPR009057">
    <property type="entry name" value="Homeodomain-like_sf"/>
</dbReference>
<evidence type="ECO:0000256" key="2">
    <source>
        <dbReference type="ARBA" id="ARBA00023125"/>
    </source>
</evidence>
<dbReference type="InterPro" id="IPR006447">
    <property type="entry name" value="Myb_dom_plants"/>
</dbReference>
<organism evidence="9 10">
    <name type="scientific">Aureococcus anophagefferens</name>
    <name type="common">Harmful bloom alga</name>
    <dbReference type="NCBI Taxonomy" id="44056"/>
    <lineage>
        <taxon>Eukaryota</taxon>
        <taxon>Sar</taxon>
        <taxon>Stramenopiles</taxon>
        <taxon>Ochrophyta</taxon>
        <taxon>Pelagophyceae</taxon>
        <taxon>Pelagomonadales</taxon>
        <taxon>Pelagomonadaceae</taxon>
        <taxon>Aureococcus</taxon>
    </lineage>
</organism>
<comment type="caution">
    <text evidence="9">The sequence shown here is derived from an EMBL/GenBank/DDBJ whole genome shotgun (WGS) entry which is preliminary data.</text>
</comment>
<evidence type="ECO:0000313" key="9">
    <source>
        <dbReference type="EMBL" id="KAK7253469.1"/>
    </source>
</evidence>
<dbReference type="Proteomes" id="UP001363151">
    <property type="component" value="Unassembled WGS sequence"/>
</dbReference>
<feature type="compositionally biased region" description="Basic and acidic residues" evidence="5">
    <location>
        <begin position="294"/>
        <end position="306"/>
    </location>
</feature>
<dbReference type="PROSITE" id="PS50090">
    <property type="entry name" value="MYB_LIKE"/>
    <property type="match status" value="1"/>
</dbReference>
<protein>
    <submittedName>
        <fullName evidence="9">Uncharacterized protein</fullName>
    </submittedName>
</protein>
<dbReference type="PANTHER" id="PTHR12802">
    <property type="entry name" value="SWI/SNF COMPLEX-RELATED"/>
    <property type="match status" value="1"/>
</dbReference>
<name>A0ABR1GBU5_AURAN</name>
<dbReference type="CDD" id="cd00167">
    <property type="entry name" value="SANT"/>
    <property type="match status" value="1"/>
</dbReference>
<reference evidence="9 10" key="1">
    <citation type="submission" date="2024-03" db="EMBL/GenBank/DDBJ databases">
        <title>Aureococcus anophagefferens CCMP1851 and Kratosvirus quantuckense: Draft genome of a second virus-susceptible host strain in the model system.</title>
        <authorList>
            <person name="Chase E."/>
            <person name="Truchon A.R."/>
            <person name="Schepens W."/>
            <person name="Wilhelm S.W."/>
        </authorList>
    </citation>
    <scope>NUCLEOTIDE SEQUENCE [LARGE SCALE GENOMIC DNA]</scope>
    <source>
        <strain evidence="9 10">CCMP1851</strain>
    </source>
</reference>
<proteinExistence type="predicted"/>
<dbReference type="InterPro" id="IPR001005">
    <property type="entry name" value="SANT/Myb"/>
</dbReference>
<evidence type="ECO:0000313" key="10">
    <source>
        <dbReference type="Proteomes" id="UP001363151"/>
    </source>
</evidence>
<dbReference type="InterPro" id="IPR017930">
    <property type="entry name" value="Myb_dom"/>
</dbReference>
<feature type="compositionally biased region" description="Basic and acidic residues" evidence="5">
    <location>
        <begin position="194"/>
        <end position="211"/>
    </location>
</feature>
<accession>A0ABR1GBU5</accession>
<dbReference type="Gene3D" id="1.10.10.60">
    <property type="entry name" value="Homeodomain-like"/>
    <property type="match status" value="1"/>
</dbReference>
<keyword evidence="1" id="KW-0805">Transcription regulation</keyword>
<dbReference type="SUPFAM" id="SSF46689">
    <property type="entry name" value="Homeodomain-like"/>
    <property type="match status" value="1"/>
</dbReference>
<feature type="region of interest" description="Disordered" evidence="5">
    <location>
        <begin position="1"/>
        <end position="26"/>
    </location>
</feature>
<dbReference type="PROSITE" id="PS51293">
    <property type="entry name" value="SANT"/>
    <property type="match status" value="1"/>
</dbReference>
<keyword evidence="3" id="KW-0804">Transcription</keyword>
<evidence type="ECO:0000259" key="7">
    <source>
        <dbReference type="PROSITE" id="PS51293"/>
    </source>
</evidence>
<feature type="compositionally biased region" description="Basic and acidic residues" evidence="5">
    <location>
        <begin position="165"/>
        <end position="176"/>
    </location>
</feature>
<dbReference type="NCBIfam" id="TIGR01557">
    <property type="entry name" value="myb_SHAQKYF"/>
    <property type="match status" value="1"/>
</dbReference>
<dbReference type="EMBL" id="JBBJCI010000035">
    <property type="protein sequence ID" value="KAK7253469.1"/>
    <property type="molecule type" value="Genomic_DNA"/>
</dbReference>
<feature type="domain" description="SANT" evidence="7">
    <location>
        <begin position="17"/>
        <end position="69"/>
    </location>
</feature>
<feature type="compositionally biased region" description="Pro residues" evidence="5">
    <location>
        <begin position="177"/>
        <end position="192"/>
    </location>
</feature>
<keyword evidence="10" id="KW-1185">Reference proteome</keyword>
<feature type="region of interest" description="Disordered" evidence="5">
    <location>
        <begin position="65"/>
        <end position="307"/>
    </location>
</feature>
<evidence type="ECO:0000259" key="8">
    <source>
        <dbReference type="PROSITE" id="PS51294"/>
    </source>
</evidence>
<dbReference type="InterPro" id="IPR017884">
    <property type="entry name" value="SANT_dom"/>
</dbReference>
<feature type="compositionally biased region" description="Gly residues" evidence="5">
    <location>
        <begin position="241"/>
        <end position="257"/>
    </location>
</feature>
<dbReference type="PROSITE" id="PS51294">
    <property type="entry name" value="HTH_MYB"/>
    <property type="match status" value="1"/>
</dbReference>
<keyword evidence="4" id="KW-0539">Nucleus</keyword>
<feature type="compositionally biased region" description="Low complexity" evidence="5">
    <location>
        <begin position="113"/>
        <end position="125"/>
    </location>
</feature>
<dbReference type="Pfam" id="PF00249">
    <property type="entry name" value="Myb_DNA-binding"/>
    <property type="match status" value="1"/>
</dbReference>
<feature type="domain" description="HTH myb-type" evidence="8">
    <location>
        <begin position="14"/>
        <end position="68"/>
    </location>
</feature>
<evidence type="ECO:0000256" key="4">
    <source>
        <dbReference type="ARBA" id="ARBA00023242"/>
    </source>
</evidence>